<proteinExistence type="predicted"/>
<keyword evidence="4" id="KW-1185">Reference proteome</keyword>
<dbReference type="InterPro" id="IPR004919">
    <property type="entry name" value="GmrSD_N"/>
</dbReference>
<feature type="compositionally biased region" description="Basic and acidic residues" evidence="1">
    <location>
        <begin position="994"/>
        <end position="1010"/>
    </location>
</feature>
<feature type="compositionally biased region" description="Polar residues" evidence="1">
    <location>
        <begin position="766"/>
        <end position="776"/>
    </location>
</feature>
<feature type="compositionally biased region" description="Acidic residues" evidence="1">
    <location>
        <begin position="1"/>
        <end position="22"/>
    </location>
</feature>
<feature type="compositionally biased region" description="Polar residues" evidence="1">
    <location>
        <begin position="562"/>
        <end position="571"/>
    </location>
</feature>
<feature type="compositionally biased region" description="Polar residues" evidence="1">
    <location>
        <begin position="955"/>
        <end position="969"/>
    </location>
</feature>
<sequence>MGHGEDFDDSDSELTPIEDSENEDQRARPKILLRTVSSDLPEPRQKRFPTESILAAELNKRIDLDPPYQRDIVWTRSQQSYFIHSLMHNYGSGQILFAVDKVWRGNQWVVVKTCIDGKQRLTSIVLFMKGELDCKDPKTMESIWYKADPNDPSQRTRKVLDDESRITWNEKQVWCSEYENLSDAQQRELFQRVQMGMPLTWPETLQAIGTPRARFVHTLKERIFQPAGFHATCPTKWDVDRGLAFQHTACVVYMISMYHNKSPAKDFEPSPKRLEPWLRNEELPIPTELIEPINTAVDIFMFLATSSEWKKIFFKAKKQFGCREFGSIACFIYYWMDRMTIDQLARGVGKVRCEVGSKRAIWKYLRDNNSWKKEVGELDSSISARKAIVRKPTSDLVAAPALPPAPATNVAENSILTAASRVKRKLGAQSDTSGPTDSVPKSLTDNECPKKRGRTAAAGGQSKEVATSKAASTVEMANGPPSIAPTNQRPPKRKRNRIESDGEEDPLFPGDDGDAPIPKHSRTGDEGTTNSFQASLNSKTTVTESRTLLPSAQIISEKGQAAGSSNITTVLKRQAGRRSGTKSAAATRSKAKAKASTGPELPPAIPRTGRPASLSLMKIPKYSDTPKSPAPSPQLPAARPPPIHHTTTTANSPKPSASQPSLFQDLPSLKASSPAQSQTPIAPRHHPLRTTSTPSLPSTTHPSSTTPPALRPTSPLALSSASVSESNARQSPSIDARMPQVLPRGSNSPVPTASGRLDRVRRNRDQASANIASATCSMPPGLVHGHSASPATIPSTHPPRIPDSASSASAPRPQATTDPRRRVPPPIQIPSPMGKSELSSTVIMTPMSDLLQRMQETDYFSPSTSPIPHVRRSQTIPQYSDNAALPAPYRPSSADTMRSEAHTSVPTTQQHITLNASQPPPRLRPRDFPVGAGLPRPTPGLDPSILWEKHRSPAHSASSTDSDFRNSYSARPFLVEPGSTQSPTGNATGLQPARDMKRKPSWERSQGRFH</sequence>
<dbReference type="RefSeq" id="XP_036625689.1">
    <property type="nucleotide sequence ID" value="XM_036772043.1"/>
</dbReference>
<dbReference type="Pfam" id="PF03235">
    <property type="entry name" value="GmrSD_N"/>
    <property type="match status" value="1"/>
</dbReference>
<comment type="caution">
    <text evidence="3">The sequence shown here is derived from an EMBL/GenBank/DDBJ whole genome shotgun (WGS) entry which is preliminary data.</text>
</comment>
<dbReference type="GeneID" id="59372245"/>
<dbReference type="OrthoDB" id="3006998at2759"/>
<accession>A0A8H7DLM9</accession>
<feature type="region of interest" description="Disordered" evidence="1">
    <location>
        <begin position="903"/>
        <end position="1010"/>
    </location>
</feature>
<feature type="compositionally biased region" description="Low complexity" evidence="1">
    <location>
        <begin position="690"/>
        <end position="708"/>
    </location>
</feature>
<evidence type="ECO:0000313" key="4">
    <source>
        <dbReference type="Proteomes" id="UP000623687"/>
    </source>
</evidence>
<feature type="compositionally biased region" description="Basic and acidic residues" evidence="1">
    <location>
        <begin position="756"/>
        <end position="765"/>
    </location>
</feature>
<feature type="compositionally biased region" description="Low complexity" evidence="1">
    <location>
        <begin position="802"/>
        <end position="815"/>
    </location>
</feature>
<feature type="compositionally biased region" description="Pro residues" evidence="1">
    <location>
        <begin position="628"/>
        <end position="643"/>
    </location>
</feature>
<feature type="region of interest" description="Disordered" evidence="1">
    <location>
        <begin position="558"/>
        <end position="838"/>
    </location>
</feature>
<feature type="compositionally biased region" description="Polar residues" evidence="1">
    <location>
        <begin position="526"/>
        <end position="545"/>
    </location>
</feature>
<evidence type="ECO:0000256" key="1">
    <source>
        <dbReference type="SAM" id="MobiDB-lite"/>
    </source>
</evidence>
<feature type="domain" description="GmrSD restriction endonucleases N-terminal" evidence="2">
    <location>
        <begin position="60"/>
        <end position="193"/>
    </location>
</feature>
<feature type="compositionally biased region" description="Polar residues" evidence="1">
    <location>
        <begin position="903"/>
        <end position="917"/>
    </location>
</feature>
<protein>
    <recommendedName>
        <fullName evidence="2">GmrSD restriction endonucleases N-terminal domain-containing protein</fullName>
    </recommendedName>
</protein>
<reference evidence="3" key="1">
    <citation type="submission" date="2019-07" db="EMBL/GenBank/DDBJ databases">
        <authorList>
            <person name="Palmer J.M."/>
        </authorList>
    </citation>
    <scope>NUCLEOTIDE SEQUENCE</scope>
    <source>
        <strain evidence="3">PC9</strain>
    </source>
</reference>
<dbReference type="PANTHER" id="PTHR39639:SF1">
    <property type="entry name" value="DUF262 DOMAIN-CONTAINING PROTEIN"/>
    <property type="match status" value="1"/>
</dbReference>
<feature type="compositionally biased region" description="Polar residues" evidence="1">
    <location>
        <begin position="645"/>
        <end position="662"/>
    </location>
</feature>
<dbReference type="Proteomes" id="UP000623687">
    <property type="component" value="Unassembled WGS sequence"/>
</dbReference>
<feature type="region of interest" description="Disordered" evidence="1">
    <location>
        <begin position="1"/>
        <end position="30"/>
    </location>
</feature>
<evidence type="ECO:0000313" key="3">
    <source>
        <dbReference type="EMBL" id="KAF7416142.1"/>
    </source>
</evidence>
<feature type="region of interest" description="Disordered" evidence="1">
    <location>
        <begin position="424"/>
        <end position="545"/>
    </location>
</feature>
<dbReference type="AlphaFoldDB" id="A0A8H7DLM9"/>
<dbReference type="EMBL" id="JACETU010000011">
    <property type="protein sequence ID" value="KAF7416142.1"/>
    <property type="molecule type" value="Genomic_DNA"/>
</dbReference>
<feature type="compositionally biased region" description="Polar residues" evidence="1">
    <location>
        <begin position="670"/>
        <end position="680"/>
    </location>
</feature>
<evidence type="ECO:0000259" key="2">
    <source>
        <dbReference type="Pfam" id="PF03235"/>
    </source>
</evidence>
<dbReference type="VEuPathDB" id="FungiDB:PC9H_002404"/>
<feature type="compositionally biased region" description="Polar residues" evidence="1">
    <location>
        <begin position="429"/>
        <end position="445"/>
    </location>
</feature>
<feature type="compositionally biased region" description="Polar residues" evidence="1">
    <location>
        <begin position="978"/>
        <end position="989"/>
    </location>
</feature>
<gene>
    <name evidence="3" type="ORF">PC9H_002404</name>
</gene>
<feature type="compositionally biased region" description="Acidic residues" evidence="1">
    <location>
        <begin position="501"/>
        <end position="514"/>
    </location>
</feature>
<feature type="compositionally biased region" description="Polar residues" evidence="1">
    <location>
        <begin position="716"/>
        <end position="733"/>
    </location>
</feature>
<dbReference type="PANTHER" id="PTHR39639">
    <property type="entry name" value="CHROMOSOME 16, WHOLE GENOME SHOTGUN SEQUENCE"/>
    <property type="match status" value="1"/>
</dbReference>
<organism evidence="3 4">
    <name type="scientific">Pleurotus ostreatus</name>
    <name type="common">Oyster mushroom</name>
    <name type="synonym">White-rot fungus</name>
    <dbReference type="NCBI Taxonomy" id="5322"/>
    <lineage>
        <taxon>Eukaryota</taxon>
        <taxon>Fungi</taxon>
        <taxon>Dikarya</taxon>
        <taxon>Basidiomycota</taxon>
        <taxon>Agaricomycotina</taxon>
        <taxon>Agaricomycetes</taxon>
        <taxon>Agaricomycetidae</taxon>
        <taxon>Agaricales</taxon>
        <taxon>Pleurotineae</taxon>
        <taxon>Pleurotaceae</taxon>
        <taxon>Pleurotus</taxon>
    </lineage>
</organism>
<feature type="compositionally biased region" description="Low complexity" evidence="1">
    <location>
        <begin position="581"/>
        <end position="598"/>
    </location>
</feature>
<name>A0A8H7DLM9_PLEOS</name>